<name>A0A0L9U2T3_PHAAN</name>
<protein>
    <recommendedName>
        <fullName evidence="7">(+)-neomenthol dehydrogenase</fullName>
    </recommendedName>
</protein>
<evidence type="ECO:0000256" key="4">
    <source>
        <dbReference type="RuleBase" id="RU000363"/>
    </source>
</evidence>
<evidence type="ECO:0000313" key="5">
    <source>
        <dbReference type="EMBL" id="KOM37143.1"/>
    </source>
</evidence>
<dbReference type="PANTHER" id="PTHR43490">
    <property type="entry name" value="(+)-NEOMENTHOL DEHYDROGENASE"/>
    <property type="match status" value="1"/>
</dbReference>
<dbReference type="PANTHER" id="PTHR43490:SF98">
    <property type="entry name" value="OS02G0640600 PROTEIN"/>
    <property type="match status" value="1"/>
</dbReference>
<sequence length="460" mass="50902">MQVNNVVVTGRNDENVDWSEVGYGTYELVEQCVVTNFYGVERITEALIPLLQLSTSPRIINISSRPGLLKNISSEWNRTVFSDIENLTREKIDMVLKEFKKDFKERSLEIKGWPAFAPAYTMSKAALNAYTRIMAKKIPYFHINSLSPGFVKTYMNNNTGILSIDEGSETPVMCAVVTGANKGIGFEICKQLLSNGVTVVLTARDEKRGIEAVEKLKEFDVSDQVVFHQLDVTDPKSIESLANFIKTQFGKLDILVNNAGIRGTTVDHDAIAAAREKVDSVDWRKFSYENYESTEASIRTNYYGPKLMCEAFIPLLELSDSPRIVNVSSTYGNLESIPNEWARGVLSDVESLTEENVDEVVKKFLNDFKEGSSETNGWPPAFSAYIVSKAALTAYTRALAKKYPSFGINAVCPGYVKTDLNLNSGYLGVDEGAESVVRLALLPNGGPSGLFFSRSEVASV</sequence>
<dbReference type="STRING" id="3914.A0A0L9U2T3"/>
<dbReference type="OMA" id="EKASDWP"/>
<dbReference type="FunFam" id="3.40.50.720:FF:000312">
    <property type="entry name" value="(+)-neomenthol dehydrogenase"/>
    <property type="match status" value="1"/>
</dbReference>
<evidence type="ECO:0000313" key="6">
    <source>
        <dbReference type="Proteomes" id="UP000053144"/>
    </source>
</evidence>
<dbReference type="Gene3D" id="3.40.50.720">
    <property type="entry name" value="NAD(P)-binding Rossmann-like Domain"/>
    <property type="match status" value="2"/>
</dbReference>
<evidence type="ECO:0000256" key="3">
    <source>
        <dbReference type="ARBA" id="ARBA00023002"/>
    </source>
</evidence>
<dbReference type="Pfam" id="PF13561">
    <property type="entry name" value="adh_short_C2"/>
    <property type="match status" value="1"/>
</dbReference>
<dbReference type="PROSITE" id="PS00061">
    <property type="entry name" value="ADH_SHORT"/>
    <property type="match status" value="1"/>
</dbReference>
<dbReference type="PRINTS" id="PR00081">
    <property type="entry name" value="GDHRDH"/>
</dbReference>
<accession>A0A0L9U2T3</accession>
<dbReference type="PRINTS" id="PR00080">
    <property type="entry name" value="SDRFAMILY"/>
</dbReference>
<gene>
    <name evidence="5" type="ORF">LR48_Vigan03g052400</name>
</gene>
<organism evidence="5 6">
    <name type="scientific">Phaseolus angularis</name>
    <name type="common">Azuki bean</name>
    <name type="synonym">Vigna angularis</name>
    <dbReference type="NCBI Taxonomy" id="3914"/>
    <lineage>
        <taxon>Eukaryota</taxon>
        <taxon>Viridiplantae</taxon>
        <taxon>Streptophyta</taxon>
        <taxon>Embryophyta</taxon>
        <taxon>Tracheophyta</taxon>
        <taxon>Spermatophyta</taxon>
        <taxon>Magnoliopsida</taxon>
        <taxon>eudicotyledons</taxon>
        <taxon>Gunneridae</taxon>
        <taxon>Pentapetalae</taxon>
        <taxon>rosids</taxon>
        <taxon>fabids</taxon>
        <taxon>Fabales</taxon>
        <taxon>Fabaceae</taxon>
        <taxon>Papilionoideae</taxon>
        <taxon>50 kb inversion clade</taxon>
        <taxon>NPAAA clade</taxon>
        <taxon>indigoferoid/millettioid clade</taxon>
        <taxon>Phaseoleae</taxon>
        <taxon>Vigna</taxon>
    </lineage>
</organism>
<proteinExistence type="inferred from homology"/>
<keyword evidence="3" id="KW-0560">Oxidoreductase</keyword>
<evidence type="ECO:0008006" key="7">
    <source>
        <dbReference type="Google" id="ProtNLM"/>
    </source>
</evidence>
<dbReference type="CDD" id="cd05324">
    <property type="entry name" value="carb_red_PTCR-like_SDR_c"/>
    <property type="match status" value="1"/>
</dbReference>
<dbReference type="GO" id="GO:0016020">
    <property type="term" value="C:membrane"/>
    <property type="evidence" value="ECO:0007669"/>
    <property type="project" value="TreeGrafter"/>
</dbReference>
<dbReference type="InterPro" id="IPR045313">
    <property type="entry name" value="CBR1-like"/>
</dbReference>
<dbReference type="SUPFAM" id="SSF51735">
    <property type="entry name" value="NAD(P)-binding Rossmann-fold domains"/>
    <property type="match status" value="2"/>
</dbReference>
<dbReference type="InterPro" id="IPR002347">
    <property type="entry name" value="SDR_fam"/>
</dbReference>
<dbReference type="Proteomes" id="UP000053144">
    <property type="component" value="Chromosome 3"/>
</dbReference>
<dbReference type="InterPro" id="IPR036291">
    <property type="entry name" value="NAD(P)-bd_dom_sf"/>
</dbReference>
<dbReference type="EMBL" id="CM003373">
    <property type="protein sequence ID" value="KOM37143.1"/>
    <property type="molecule type" value="Genomic_DNA"/>
</dbReference>
<dbReference type="Pfam" id="PF00106">
    <property type="entry name" value="adh_short"/>
    <property type="match status" value="1"/>
</dbReference>
<dbReference type="Gramene" id="KOM37143">
    <property type="protein sequence ID" value="KOM37143"/>
    <property type="gene ID" value="LR48_Vigan03g052400"/>
</dbReference>
<dbReference type="GO" id="GO:0016616">
    <property type="term" value="F:oxidoreductase activity, acting on the CH-OH group of donors, NAD or NADP as acceptor"/>
    <property type="evidence" value="ECO:0007669"/>
    <property type="project" value="InterPro"/>
</dbReference>
<dbReference type="InterPro" id="IPR020904">
    <property type="entry name" value="Sc_DH/Rdtase_CS"/>
</dbReference>
<dbReference type="AlphaFoldDB" id="A0A0L9U2T3"/>
<keyword evidence="2" id="KW-0521">NADP</keyword>
<evidence type="ECO:0000256" key="1">
    <source>
        <dbReference type="ARBA" id="ARBA00006484"/>
    </source>
</evidence>
<comment type="similarity">
    <text evidence="1 4">Belongs to the short-chain dehydrogenases/reductases (SDR) family.</text>
</comment>
<evidence type="ECO:0000256" key="2">
    <source>
        <dbReference type="ARBA" id="ARBA00022857"/>
    </source>
</evidence>
<reference evidence="6" key="1">
    <citation type="journal article" date="2015" name="Proc. Natl. Acad. Sci. U.S.A.">
        <title>Genome sequencing of adzuki bean (Vigna angularis) provides insight into high starch and low fat accumulation and domestication.</title>
        <authorList>
            <person name="Yang K."/>
            <person name="Tian Z."/>
            <person name="Chen C."/>
            <person name="Luo L."/>
            <person name="Zhao B."/>
            <person name="Wang Z."/>
            <person name="Yu L."/>
            <person name="Li Y."/>
            <person name="Sun Y."/>
            <person name="Li W."/>
            <person name="Chen Y."/>
            <person name="Li Y."/>
            <person name="Zhang Y."/>
            <person name="Ai D."/>
            <person name="Zhao J."/>
            <person name="Shang C."/>
            <person name="Ma Y."/>
            <person name="Wu B."/>
            <person name="Wang M."/>
            <person name="Gao L."/>
            <person name="Sun D."/>
            <person name="Zhang P."/>
            <person name="Guo F."/>
            <person name="Wang W."/>
            <person name="Li Y."/>
            <person name="Wang J."/>
            <person name="Varshney R.K."/>
            <person name="Wang J."/>
            <person name="Ling H.Q."/>
            <person name="Wan P."/>
        </authorList>
    </citation>
    <scope>NUCLEOTIDE SEQUENCE</scope>
    <source>
        <strain evidence="6">cv. Jingnong 6</strain>
    </source>
</reference>